<dbReference type="Gene3D" id="3.40.50.11970">
    <property type="match status" value="1"/>
</dbReference>
<dbReference type="Proteomes" id="UP000809243">
    <property type="component" value="Unassembled WGS sequence"/>
</dbReference>
<sequence length="913" mass="101073">MHRILSFAIVLFLLSGCLDDNDLISPKKKAKWTILVYMDSDNNLEPNSIGDIDKLESAGSDDNVRILVQWDRIEGYDSSNGDWTGTKRFLILGGSQDGIVESQELVDLGEVDMGNMDSLTEFIKWAVENYPAEKYLLDIWDHGGGWGPHTQDETNGSQAEVQELAEALENAGFGPNKKIDLLVLNQCLMGQADVAYAMAPYAKVMVASEEIVPGPGIEYTVTLKKLKQNPGMDERQVAAELVAAYQAFYTENVPQPFTTLAAYNLEAMGEVGEAFTLFTETLSEKAGESWPEIGKSIYYSEAFAKYGGALTTKSVSSYDMLDFAGLLEQNIDDSEVREATEQLKEAVQKMAIVEYHGKEHPFAKGISIYFPEDELLYQKDYEKASSFGSESGWNSFLKKYIALEKTDMIAPSIEISSVSSQTASLTKPITIYGTATGNNIVSLTRTVGKIQGNSVLLINTHELTQNYREYEGERKLPEFFDGENNINYTWTPMAEIITNGRELVIAPLQPAGQSDYYFSAIGEYRSASEQKTFDASLVFDYRIGSLIGAMRLNEAGGKITPSSFQPREGDTFTPYIEAVNLSTGEIGLMKADPIQLREQGIWLDLTLLGEGQYSIGLIVTDISGNMAPGFTTVTVEGQPESDETITLQDIMGKWVGEKLGFEIFDDGSCTSSVGLRQNKCSYWFRNAAMPLISFYISTDESTEPVFAVFTIERSQNMLYLTEMLEGTRYALWREGTTPVEQPASIDDSLIGKWFNELGSIEFREDASYSWETGGTTIIGSFSTENGTLYLATEGKKTPYTYIATGNALQLTDPEGSMLSFTKYTGTEQPQANPIAGSWYNATVNETVFFNADGTYQSYMSGSLFVEGTYSTSGNVLALSNAYTTFYYAFTITGDVLTLYDPVYYTTVSYTRIR</sequence>
<comment type="caution">
    <text evidence="1">The sequence shown here is derived from an EMBL/GenBank/DDBJ whole genome shotgun (WGS) entry which is preliminary data.</text>
</comment>
<reference evidence="1" key="1">
    <citation type="submission" date="2021-01" db="EMBL/GenBank/DDBJ databases">
        <title>Active Sulfur Cycling in an Early Earth Analoge.</title>
        <authorList>
            <person name="Hahn C.R."/>
            <person name="Youssef N.H."/>
            <person name="Elshahed M."/>
        </authorList>
    </citation>
    <scope>NUCLEOTIDE SEQUENCE</scope>
    <source>
        <strain evidence="1">Zod_Metabat.1151</strain>
    </source>
</reference>
<dbReference type="InterPro" id="IPR005077">
    <property type="entry name" value="Peptidase_C11"/>
</dbReference>
<dbReference type="PANTHER" id="PTHR37835:SF1">
    <property type="entry name" value="ALPHA-CLOSTRIPAIN"/>
    <property type="match status" value="1"/>
</dbReference>
<accession>A0A938YMM3</accession>
<organism evidence="1 2">
    <name type="scientific">Candidatus Iainarchaeum sp</name>
    <dbReference type="NCBI Taxonomy" id="3101447"/>
    <lineage>
        <taxon>Archaea</taxon>
        <taxon>Candidatus Iainarchaeota</taxon>
        <taxon>Candidatus Iainarchaeia</taxon>
        <taxon>Candidatus Iainarchaeales</taxon>
        <taxon>Candidatus Iainarchaeaceae</taxon>
        <taxon>Candidatus Iainarchaeum</taxon>
    </lineage>
</organism>
<dbReference type="AlphaFoldDB" id="A0A938YMM3"/>
<proteinExistence type="predicted"/>
<evidence type="ECO:0000313" key="2">
    <source>
        <dbReference type="Proteomes" id="UP000809243"/>
    </source>
</evidence>
<dbReference type="PROSITE" id="PS51257">
    <property type="entry name" value="PROKAR_LIPOPROTEIN"/>
    <property type="match status" value="1"/>
</dbReference>
<gene>
    <name evidence="1" type="ORF">JW744_00775</name>
</gene>
<evidence type="ECO:0000313" key="1">
    <source>
        <dbReference type="EMBL" id="MBN2066984.1"/>
    </source>
</evidence>
<protein>
    <recommendedName>
        <fullName evidence="3">Clostripain</fullName>
    </recommendedName>
</protein>
<evidence type="ECO:0008006" key="3">
    <source>
        <dbReference type="Google" id="ProtNLM"/>
    </source>
</evidence>
<name>A0A938YMM3_9ARCH</name>
<dbReference type="Pfam" id="PF03415">
    <property type="entry name" value="Peptidase_C11"/>
    <property type="match status" value="1"/>
</dbReference>
<dbReference type="PANTHER" id="PTHR37835">
    <property type="entry name" value="ALPHA-CLOSTRIPAIN"/>
    <property type="match status" value="1"/>
</dbReference>
<dbReference type="EMBL" id="JAFGDB010000015">
    <property type="protein sequence ID" value="MBN2066984.1"/>
    <property type="molecule type" value="Genomic_DNA"/>
</dbReference>